<evidence type="ECO:0000313" key="2">
    <source>
        <dbReference type="EMBL" id="GAA4520792.1"/>
    </source>
</evidence>
<reference evidence="3" key="1">
    <citation type="journal article" date="2019" name="Int. J. Syst. Evol. Microbiol.">
        <title>The Global Catalogue of Microorganisms (GCM) 10K type strain sequencing project: providing services to taxonomists for standard genome sequencing and annotation.</title>
        <authorList>
            <consortium name="The Broad Institute Genomics Platform"/>
            <consortium name="The Broad Institute Genome Sequencing Center for Infectious Disease"/>
            <person name="Wu L."/>
            <person name="Ma J."/>
        </authorList>
    </citation>
    <scope>NUCLEOTIDE SEQUENCE [LARGE SCALE GENOMIC DNA]</scope>
    <source>
        <strain evidence="3">JCM 17933</strain>
    </source>
</reference>
<dbReference type="EMBL" id="BAABHF010000067">
    <property type="protein sequence ID" value="GAA4520792.1"/>
    <property type="molecule type" value="Genomic_DNA"/>
</dbReference>
<comment type="caution">
    <text evidence="2">The sequence shown here is derived from an EMBL/GenBank/DDBJ whole genome shotgun (WGS) entry which is preliminary data.</text>
</comment>
<sequence length="93" mass="9924">MSCQTSDALSRRKMAAPPGGWRRTVTYCSVHQLRDPSNLSDSVTDGRTYGGLSVCAVQTGYACPSRRMKLSESGGGEVLIDVEAPLGEPCSKE</sequence>
<evidence type="ECO:0000256" key="1">
    <source>
        <dbReference type="SAM" id="MobiDB-lite"/>
    </source>
</evidence>
<evidence type="ECO:0000313" key="3">
    <source>
        <dbReference type="Proteomes" id="UP001500503"/>
    </source>
</evidence>
<accession>A0ABP8R8E9</accession>
<feature type="region of interest" description="Disordered" evidence="1">
    <location>
        <begin position="1"/>
        <end position="20"/>
    </location>
</feature>
<keyword evidence="3" id="KW-1185">Reference proteome</keyword>
<gene>
    <name evidence="2" type="ORF">GCM10023191_098200</name>
</gene>
<dbReference type="Proteomes" id="UP001500503">
    <property type="component" value="Unassembled WGS sequence"/>
</dbReference>
<organism evidence="2 3">
    <name type="scientific">Actinoallomurus oryzae</name>
    <dbReference type="NCBI Taxonomy" id="502180"/>
    <lineage>
        <taxon>Bacteria</taxon>
        <taxon>Bacillati</taxon>
        <taxon>Actinomycetota</taxon>
        <taxon>Actinomycetes</taxon>
        <taxon>Streptosporangiales</taxon>
        <taxon>Thermomonosporaceae</taxon>
        <taxon>Actinoallomurus</taxon>
    </lineage>
</organism>
<protein>
    <submittedName>
        <fullName evidence="2">Uncharacterized protein</fullName>
    </submittedName>
</protein>
<name>A0ABP8R8E9_9ACTN</name>
<proteinExistence type="predicted"/>